<dbReference type="VEuPathDB" id="ToxoDB:TGME49_214430"/>
<dbReference type="EMBL" id="JAAUHK010000195">
    <property type="protein sequence ID" value="KAF4640082.1"/>
    <property type="molecule type" value="Genomic_DNA"/>
</dbReference>
<sequence length="515" mass="55883">MQSSTPPLILHRAAMAHALTSAPSTGVDLDKETEALTSSRGSLLVPGDRRKTRTLTRLLHDGPRSKGAWKPLGSRLFGVAFALTVMAIVLRRYAVCMRAQSMLADFRGSENSPSIPRAGVFGSGARLRRLAEGGGDKESEEPSASAECVTSALASLTLGSTSEEAGDVAPRDGGRTPTMQVATGRTQSRGLQDALVSAELGRHQSLLLNAIREECSRVAAQSSGMAAAVVKIQESLEEVLMRAADQHRSSRERLVDLLGVGFELLTRVEVSLLESERQILLEDLEEAGASGVEDASLAPAALLSQVEKCLQGEELMLASLQDTLQSSFARGPATWENVAKGLLRREEQRATARLQRRTQRLHDLIKLSQTRSRNAEEELKDAKGEEAKKLLYTLGDMNNDIGLYQQQLSLCERAGKVPASPLGGQLADSSSLIFVILKNQPTEEKPPPKPWESIERAIQDLTNKISREHAFILYAVSSGGKRAPGQRKAKLLHLLKQREQLQRVLKQARGEGTDA</sequence>
<evidence type="ECO:0000313" key="3">
    <source>
        <dbReference type="Proteomes" id="UP000557509"/>
    </source>
</evidence>
<keyword evidence="3" id="KW-1185">Reference proteome</keyword>
<organism evidence="2 3">
    <name type="scientific">Toxoplasma gondii</name>
    <dbReference type="NCBI Taxonomy" id="5811"/>
    <lineage>
        <taxon>Eukaryota</taxon>
        <taxon>Sar</taxon>
        <taxon>Alveolata</taxon>
        <taxon>Apicomplexa</taxon>
        <taxon>Conoidasida</taxon>
        <taxon>Coccidia</taxon>
        <taxon>Eucoccidiorida</taxon>
        <taxon>Eimeriorina</taxon>
        <taxon>Sarcocystidae</taxon>
        <taxon>Toxoplasma</taxon>
    </lineage>
</organism>
<dbReference type="AlphaFoldDB" id="A0A7J6K0C7"/>
<evidence type="ECO:0000313" key="2">
    <source>
        <dbReference type="EMBL" id="KAF4640082.1"/>
    </source>
</evidence>
<proteinExistence type="predicted"/>
<gene>
    <name evidence="2" type="ORF">TGRH88_040070</name>
</gene>
<name>A0A7J6K0C7_TOXGO</name>
<protein>
    <submittedName>
        <fullName evidence="2">Uncharacterized protein</fullName>
    </submittedName>
</protein>
<accession>A0A7J6K0C7</accession>
<evidence type="ECO:0000256" key="1">
    <source>
        <dbReference type="SAM" id="MobiDB-lite"/>
    </source>
</evidence>
<reference evidence="2 3" key="1">
    <citation type="submission" date="2020-03" db="EMBL/GenBank/DDBJ databases">
        <title>Genome sequence of Toxoplasma gondii RH-88 strain.</title>
        <authorList>
            <person name="Lorenzi H.A."/>
            <person name="Venepally P."/>
            <person name="Rozenberg A."/>
            <person name="Sibley D."/>
        </authorList>
    </citation>
    <scope>NUCLEOTIDE SEQUENCE [LARGE SCALE GENOMIC DNA]</scope>
    <source>
        <strain evidence="2 3">RH-88</strain>
    </source>
</reference>
<dbReference type="Proteomes" id="UP000557509">
    <property type="component" value="Unassembled WGS sequence"/>
</dbReference>
<comment type="caution">
    <text evidence="2">The sequence shown here is derived from an EMBL/GenBank/DDBJ whole genome shotgun (WGS) entry which is preliminary data.</text>
</comment>
<feature type="region of interest" description="Disordered" evidence="1">
    <location>
        <begin position="160"/>
        <end position="180"/>
    </location>
</feature>